<name>A0A9D7T810_9MICO</name>
<dbReference type="GO" id="GO:0005886">
    <property type="term" value="C:plasma membrane"/>
    <property type="evidence" value="ECO:0007669"/>
    <property type="project" value="TreeGrafter"/>
</dbReference>
<gene>
    <name evidence="3" type="ORF">IPP00_08765</name>
</gene>
<feature type="transmembrane region" description="Helical" evidence="2">
    <location>
        <begin position="394"/>
        <end position="415"/>
    </location>
</feature>
<dbReference type="GO" id="GO:0015293">
    <property type="term" value="F:symporter activity"/>
    <property type="evidence" value="ECO:0007669"/>
    <property type="project" value="InterPro"/>
</dbReference>
<proteinExistence type="predicted"/>
<comment type="caution">
    <text evidence="3">The sequence shown here is derived from an EMBL/GenBank/DDBJ whole genome shotgun (WGS) entry which is preliminary data.</text>
</comment>
<keyword evidence="2" id="KW-0472">Membrane</keyword>
<dbReference type="PANTHER" id="PTHR11328">
    <property type="entry name" value="MAJOR FACILITATOR SUPERFAMILY DOMAIN-CONTAINING PROTEIN"/>
    <property type="match status" value="1"/>
</dbReference>
<dbReference type="Proteomes" id="UP000886632">
    <property type="component" value="Unassembled WGS sequence"/>
</dbReference>
<feature type="compositionally biased region" description="Low complexity" evidence="1">
    <location>
        <begin position="1"/>
        <end position="15"/>
    </location>
</feature>
<accession>A0A9D7T810</accession>
<reference evidence="3" key="1">
    <citation type="submission" date="2020-10" db="EMBL/GenBank/DDBJ databases">
        <title>Connecting structure to function with the recovery of over 1000 high-quality activated sludge metagenome-assembled genomes encoding full-length rRNA genes using long-read sequencing.</title>
        <authorList>
            <person name="Singleton C.M."/>
            <person name="Petriglieri F."/>
            <person name="Kristensen J.M."/>
            <person name="Kirkegaard R.H."/>
            <person name="Michaelsen T.Y."/>
            <person name="Andersen M.H."/>
            <person name="Karst S.M."/>
            <person name="Dueholm M.S."/>
            <person name="Nielsen P.H."/>
            <person name="Albertsen M."/>
        </authorList>
    </citation>
    <scope>NUCLEOTIDE SEQUENCE</scope>
    <source>
        <strain evidence="3">Ribe_18-Q3-R11-54_MAXAC.001</strain>
    </source>
</reference>
<dbReference type="SUPFAM" id="SSF103473">
    <property type="entry name" value="MFS general substrate transporter"/>
    <property type="match status" value="1"/>
</dbReference>
<feature type="region of interest" description="Disordered" evidence="1">
    <location>
        <begin position="1"/>
        <end position="31"/>
    </location>
</feature>
<evidence type="ECO:0000256" key="2">
    <source>
        <dbReference type="SAM" id="Phobius"/>
    </source>
</evidence>
<dbReference type="AlphaFoldDB" id="A0A9D7T810"/>
<feature type="transmembrane region" description="Helical" evidence="2">
    <location>
        <begin position="209"/>
        <end position="230"/>
    </location>
</feature>
<keyword evidence="2" id="KW-0812">Transmembrane</keyword>
<dbReference type="EMBL" id="JADKGK010000020">
    <property type="protein sequence ID" value="MBL0004055.1"/>
    <property type="molecule type" value="Genomic_DNA"/>
</dbReference>
<sequence length="514" mass="55535">MSMSYAASPADSAPSTPAPPGSTPQTSGPQMSGAERAVFAFGDVFGGGAAATLAVLYLFYLTDIVGLPPGLAGTTVVVSKVWDAINHPLMGIITDRTRTRWGRRRPWIFAGALLLPPAMAGLWAPIGDWDSQSAKVWFVILAHLFWTTVASIVAVPYGSLSTEITTDPDERSRVNVLRLGCATFSAVGCTLVMNALVNAFTEGHLSMTTLYLSLFLGFGTFFAVPLLFVARFTHERAPVAEHPDAFNLKVVISPFRIASFRRLTAMYLCPSITIDIVTSVILYYALYAVPGVRTVLFAGIFAVVTLVMLPVLLRLVDRVDKNVIYYTGIPLSILAMVAIAFYPSGTIVWPVYVLAGIFAIGLAAAQVMIWVMFPDVVDDGEIAQGARNAGSFSGVMVLVRTMASALATFAVGWVLEFTGYQHARHGEARLAQPESALWGIRLTMLITVVVLMGLAWFLARGYTLNRARVLQLSVDLERARAARHTVAPEHAAHHGAHEPGEHEAGEHEPDQPHI</sequence>
<evidence type="ECO:0000256" key="1">
    <source>
        <dbReference type="SAM" id="MobiDB-lite"/>
    </source>
</evidence>
<dbReference type="InterPro" id="IPR036259">
    <property type="entry name" value="MFS_trans_sf"/>
</dbReference>
<feature type="transmembrane region" description="Helical" evidence="2">
    <location>
        <begin position="265"/>
        <end position="289"/>
    </location>
</feature>
<keyword evidence="2" id="KW-1133">Transmembrane helix</keyword>
<dbReference type="GO" id="GO:0008643">
    <property type="term" value="P:carbohydrate transport"/>
    <property type="evidence" value="ECO:0007669"/>
    <property type="project" value="InterPro"/>
</dbReference>
<dbReference type="Pfam" id="PF13347">
    <property type="entry name" value="MFS_2"/>
    <property type="match status" value="1"/>
</dbReference>
<feature type="transmembrane region" description="Helical" evidence="2">
    <location>
        <begin position="136"/>
        <end position="155"/>
    </location>
</feature>
<evidence type="ECO:0000313" key="4">
    <source>
        <dbReference type="Proteomes" id="UP000886632"/>
    </source>
</evidence>
<feature type="transmembrane region" description="Helical" evidence="2">
    <location>
        <begin position="323"/>
        <end position="343"/>
    </location>
</feature>
<dbReference type="PANTHER" id="PTHR11328:SF24">
    <property type="entry name" value="MAJOR FACILITATOR SUPERFAMILY (MFS) PROFILE DOMAIN-CONTAINING PROTEIN"/>
    <property type="match status" value="1"/>
</dbReference>
<feature type="transmembrane region" description="Helical" evidence="2">
    <location>
        <begin position="295"/>
        <end position="316"/>
    </location>
</feature>
<protein>
    <submittedName>
        <fullName evidence="3">MFS transporter</fullName>
    </submittedName>
</protein>
<evidence type="ECO:0000313" key="3">
    <source>
        <dbReference type="EMBL" id="MBL0004055.1"/>
    </source>
</evidence>
<dbReference type="Gene3D" id="1.20.1250.20">
    <property type="entry name" value="MFS general substrate transporter like domains"/>
    <property type="match status" value="2"/>
</dbReference>
<feature type="transmembrane region" description="Helical" evidence="2">
    <location>
        <begin position="435"/>
        <end position="458"/>
    </location>
</feature>
<feature type="transmembrane region" description="Helical" evidence="2">
    <location>
        <begin position="349"/>
        <end position="373"/>
    </location>
</feature>
<feature type="transmembrane region" description="Helical" evidence="2">
    <location>
        <begin position="106"/>
        <end position="124"/>
    </location>
</feature>
<feature type="region of interest" description="Disordered" evidence="1">
    <location>
        <begin position="483"/>
        <end position="514"/>
    </location>
</feature>
<feature type="transmembrane region" description="Helical" evidence="2">
    <location>
        <begin position="176"/>
        <end position="197"/>
    </location>
</feature>
<organism evidence="3 4">
    <name type="scientific">Candidatus Phosphoribacter hodrii</name>
    <dbReference type="NCBI Taxonomy" id="2953743"/>
    <lineage>
        <taxon>Bacteria</taxon>
        <taxon>Bacillati</taxon>
        <taxon>Actinomycetota</taxon>
        <taxon>Actinomycetes</taxon>
        <taxon>Micrococcales</taxon>
        <taxon>Dermatophilaceae</taxon>
        <taxon>Candidatus Phosphoribacter</taxon>
    </lineage>
</organism>
<feature type="transmembrane region" description="Helical" evidence="2">
    <location>
        <begin position="37"/>
        <end position="60"/>
    </location>
</feature>
<dbReference type="InterPro" id="IPR039672">
    <property type="entry name" value="MFS_2"/>
</dbReference>